<dbReference type="Gene3D" id="3.40.50.720">
    <property type="entry name" value="NAD(P)-binding Rossmann-like Domain"/>
    <property type="match status" value="1"/>
</dbReference>
<dbReference type="InterPro" id="IPR011032">
    <property type="entry name" value="GroES-like_sf"/>
</dbReference>
<evidence type="ECO:0000313" key="8">
    <source>
        <dbReference type="EMBL" id="MFM9607136.1"/>
    </source>
</evidence>
<dbReference type="InterPro" id="IPR036291">
    <property type="entry name" value="NAD(P)-bd_dom_sf"/>
</dbReference>
<evidence type="ECO:0000256" key="4">
    <source>
        <dbReference type="ARBA" id="ARBA00022833"/>
    </source>
</evidence>
<dbReference type="InterPro" id="IPR013149">
    <property type="entry name" value="ADH-like_C"/>
</dbReference>
<keyword evidence="4 6" id="KW-0862">Zinc</keyword>
<proteinExistence type="inferred from homology"/>
<dbReference type="InterPro" id="IPR002328">
    <property type="entry name" value="ADH_Zn_CS"/>
</dbReference>
<feature type="domain" description="Enoyl reductase (ER)" evidence="7">
    <location>
        <begin position="12"/>
        <end position="365"/>
    </location>
</feature>
<name>A0ABW9HGP8_9ACTN</name>
<dbReference type="RefSeq" id="WP_409119962.1">
    <property type="nucleotide sequence ID" value="NZ_JBJVNI010000001.1"/>
</dbReference>
<dbReference type="SUPFAM" id="SSF50129">
    <property type="entry name" value="GroES-like"/>
    <property type="match status" value="1"/>
</dbReference>
<keyword evidence="3 6" id="KW-0479">Metal-binding</keyword>
<keyword evidence="5" id="KW-0560">Oxidoreductase</keyword>
<dbReference type="Gene3D" id="3.90.180.10">
    <property type="entry name" value="Medium-chain alcohol dehydrogenases, catalytic domain"/>
    <property type="match status" value="1"/>
</dbReference>
<evidence type="ECO:0000256" key="6">
    <source>
        <dbReference type="RuleBase" id="RU361277"/>
    </source>
</evidence>
<evidence type="ECO:0000256" key="2">
    <source>
        <dbReference type="ARBA" id="ARBA00008072"/>
    </source>
</evidence>
<protein>
    <submittedName>
        <fullName evidence="8">NAD(P)-dependent alcohol dehydrogenase</fullName>
    </submittedName>
</protein>
<dbReference type="Pfam" id="PF08240">
    <property type="entry name" value="ADH_N"/>
    <property type="match status" value="1"/>
</dbReference>
<evidence type="ECO:0000256" key="1">
    <source>
        <dbReference type="ARBA" id="ARBA00001947"/>
    </source>
</evidence>
<dbReference type="PANTHER" id="PTHR43350:SF21">
    <property type="entry name" value="S-NITROSOMYCOTHIOL REDUCTASE MSCR"/>
    <property type="match status" value="1"/>
</dbReference>
<comment type="similarity">
    <text evidence="2 6">Belongs to the zinc-containing alcohol dehydrogenase family.</text>
</comment>
<dbReference type="Proteomes" id="UP001631957">
    <property type="component" value="Unassembled WGS sequence"/>
</dbReference>
<evidence type="ECO:0000256" key="3">
    <source>
        <dbReference type="ARBA" id="ARBA00022723"/>
    </source>
</evidence>
<accession>A0ABW9HGP8</accession>
<comment type="caution">
    <text evidence="8">The sequence shown here is derived from an EMBL/GenBank/DDBJ whole genome shotgun (WGS) entry which is preliminary data.</text>
</comment>
<sequence length="372" mass="37539">MKILAAVAEKPGQPFRVRDLELDAPGAGEVLVRMAGTGICHTDLSCRDQRLPVPLPAVLGHEGAGVVTDVGPGIGNLAPGDRVVLSFDSCGSCRACAGGRPASCGAFFARNFSGCRPDGSSALTAAGTRVNGAFFGQSSFATHAVVARRSVVKVPADCALPLELLGPLACGFQTGAGAVLNALRCRPGSSIAVFGAGAVGCAAVMAAAHAGCTTIAVAGRSPARLARAAGLGATHTVDLTATDAVTDLRALTAGAGVDYSIEATGAPGILRQAVDCLAPGGVCGLLGAAPTGTEVSLDMSALLFGRQVRGIVEGDSTPAVFIPALLDLHRRGRFPFDRLISLYPLDQIGRAVDDLRAARVVKPVLTFPGDPL</sequence>
<dbReference type="CDD" id="cd08278">
    <property type="entry name" value="benzyl_alcohol_DH"/>
    <property type="match status" value="1"/>
</dbReference>
<reference evidence="8 9" key="1">
    <citation type="submission" date="2024-12" db="EMBL/GenBank/DDBJ databases">
        <title>Forecasting of Potato common scab and diversities of Pathogenic streptomyces spp. in china.</title>
        <authorList>
            <person name="Handique U."/>
            <person name="Wu J."/>
        </authorList>
    </citation>
    <scope>NUCLEOTIDE SEQUENCE [LARGE SCALE GENOMIC DNA]</scope>
    <source>
        <strain evidence="8 9">ZRIMU1530</strain>
    </source>
</reference>
<dbReference type="InterPro" id="IPR020843">
    <property type="entry name" value="ER"/>
</dbReference>
<dbReference type="PANTHER" id="PTHR43350">
    <property type="entry name" value="NAD-DEPENDENT ALCOHOL DEHYDROGENASE"/>
    <property type="match status" value="1"/>
</dbReference>
<organism evidence="8 9">
    <name type="scientific">Streptomyces niveiscabiei</name>
    <dbReference type="NCBI Taxonomy" id="164115"/>
    <lineage>
        <taxon>Bacteria</taxon>
        <taxon>Bacillati</taxon>
        <taxon>Actinomycetota</taxon>
        <taxon>Actinomycetes</taxon>
        <taxon>Kitasatosporales</taxon>
        <taxon>Streptomycetaceae</taxon>
        <taxon>Streptomyces</taxon>
    </lineage>
</organism>
<evidence type="ECO:0000313" key="9">
    <source>
        <dbReference type="Proteomes" id="UP001631957"/>
    </source>
</evidence>
<gene>
    <name evidence="8" type="ORF">ACKI18_00260</name>
</gene>
<keyword evidence="9" id="KW-1185">Reference proteome</keyword>
<dbReference type="SUPFAM" id="SSF51735">
    <property type="entry name" value="NAD(P)-binding Rossmann-fold domains"/>
    <property type="match status" value="1"/>
</dbReference>
<evidence type="ECO:0000256" key="5">
    <source>
        <dbReference type="ARBA" id="ARBA00023002"/>
    </source>
</evidence>
<evidence type="ECO:0000259" key="7">
    <source>
        <dbReference type="SMART" id="SM00829"/>
    </source>
</evidence>
<dbReference type="SMART" id="SM00829">
    <property type="entry name" value="PKS_ER"/>
    <property type="match status" value="1"/>
</dbReference>
<comment type="cofactor">
    <cofactor evidence="1 6">
        <name>Zn(2+)</name>
        <dbReference type="ChEBI" id="CHEBI:29105"/>
    </cofactor>
</comment>
<dbReference type="PROSITE" id="PS00059">
    <property type="entry name" value="ADH_ZINC"/>
    <property type="match status" value="1"/>
</dbReference>
<dbReference type="EMBL" id="JBJVNI010000001">
    <property type="protein sequence ID" value="MFM9607136.1"/>
    <property type="molecule type" value="Genomic_DNA"/>
</dbReference>
<dbReference type="Pfam" id="PF00107">
    <property type="entry name" value="ADH_zinc_N"/>
    <property type="match status" value="1"/>
</dbReference>
<dbReference type="InterPro" id="IPR013154">
    <property type="entry name" value="ADH-like_N"/>
</dbReference>